<dbReference type="EMBL" id="JAETXX010000006">
    <property type="protein sequence ID" value="MCF8715347.1"/>
    <property type="molecule type" value="Genomic_DNA"/>
</dbReference>
<gene>
    <name evidence="1" type="ORF">JM658_10955</name>
</gene>
<sequence>MKQKLIIQVVIGYMYKVLKNKLDTSDFKDEFAAIRHGDYFNFTKLIGKEIDFIVVYNSGLINKETDIKKDDIDYVGLIKSGESLKEFHKKCYLKFGEIVDADLSDSYFEKSAIFELGLRMHLNNKRFKKDRKTLENVINEISTLKNLTESEVEKFHNGRKFLNYIKRPEKLKSDWKTVSSEFDIAYSLLVEKKLTIE</sequence>
<dbReference type="RefSeq" id="WP_236959310.1">
    <property type="nucleotide sequence ID" value="NZ_JAETXX010000006.1"/>
</dbReference>
<dbReference type="Proteomes" id="UP000829517">
    <property type="component" value="Unassembled WGS sequence"/>
</dbReference>
<accession>A0ABS9J4J5</accession>
<evidence type="ECO:0000313" key="1">
    <source>
        <dbReference type="EMBL" id="MCF8715347.1"/>
    </source>
</evidence>
<protein>
    <submittedName>
        <fullName evidence="1">Uncharacterized protein</fullName>
    </submittedName>
</protein>
<comment type="caution">
    <text evidence="1">The sequence shown here is derived from an EMBL/GenBank/DDBJ whole genome shotgun (WGS) entry which is preliminary data.</text>
</comment>
<reference evidence="1 2" key="1">
    <citation type="submission" date="2021-01" db="EMBL/GenBank/DDBJ databases">
        <title>Genome sequencing of Joostella atrarenae M1-2 (= KCTC 23194).</title>
        <authorList>
            <person name="Zakaria M.R."/>
            <person name="Lam M.Q."/>
            <person name="Chong C.S."/>
        </authorList>
    </citation>
    <scope>NUCLEOTIDE SEQUENCE [LARGE SCALE GENOMIC DNA]</scope>
    <source>
        <strain evidence="1 2">M1-2</strain>
    </source>
</reference>
<name>A0ABS9J4J5_9FLAO</name>
<proteinExistence type="predicted"/>
<keyword evidence="2" id="KW-1185">Reference proteome</keyword>
<evidence type="ECO:0000313" key="2">
    <source>
        <dbReference type="Proteomes" id="UP000829517"/>
    </source>
</evidence>
<organism evidence="1 2">
    <name type="scientific">Joostella atrarenae</name>
    <dbReference type="NCBI Taxonomy" id="679257"/>
    <lineage>
        <taxon>Bacteria</taxon>
        <taxon>Pseudomonadati</taxon>
        <taxon>Bacteroidota</taxon>
        <taxon>Flavobacteriia</taxon>
        <taxon>Flavobacteriales</taxon>
        <taxon>Flavobacteriaceae</taxon>
        <taxon>Joostella</taxon>
    </lineage>
</organism>